<organism evidence="1 2">
    <name type="scientific">Caerostris extrusa</name>
    <name type="common">Bark spider</name>
    <name type="synonym">Caerostris bankana</name>
    <dbReference type="NCBI Taxonomy" id="172846"/>
    <lineage>
        <taxon>Eukaryota</taxon>
        <taxon>Metazoa</taxon>
        <taxon>Ecdysozoa</taxon>
        <taxon>Arthropoda</taxon>
        <taxon>Chelicerata</taxon>
        <taxon>Arachnida</taxon>
        <taxon>Araneae</taxon>
        <taxon>Araneomorphae</taxon>
        <taxon>Entelegynae</taxon>
        <taxon>Araneoidea</taxon>
        <taxon>Araneidae</taxon>
        <taxon>Caerostris</taxon>
    </lineage>
</organism>
<gene>
    <name evidence="1" type="ORF">CEXT_160951</name>
</gene>
<comment type="caution">
    <text evidence="1">The sequence shown here is derived from an EMBL/GenBank/DDBJ whole genome shotgun (WGS) entry which is preliminary data.</text>
</comment>
<dbReference type="EMBL" id="BPLR01015890">
    <property type="protein sequence ID" value="GIY79453.1"/>
    <property type="molecule type" value="Genomic_DNA"/>
</dbReference>
<name>A0AAV4WB40_CAEEX</name>
<dbReference type="AlphaFoldDB" id="A0AAV4WB40"/>
<proteinExistence type="predicted"/>
<reference evidence="1 2" key="1">
    <citation type="submission" date="2021-06" db="EMBL/GenBank/DDBJ databases">
        <title>Caerostris extrusa draft genome.</title>
        <authorList>
            <person name="Kono N."/>
            <person name="Arakawa K."/>
        </authorList>
    </citation>
    <scope>NUCLEOTIDE SEQUENCE [LARGE SCALE GENOMIC DNA]</scope>
</reference>
<protein>
    <submittedName>
        <fullName evidence="1">Uncharacterized protein</fullName>
    </submittedName>
</protein>
<keyword evidence="2" id="KW-1185">Reference proteome</keyword>
<evidence type="ECO:0000313" key="2">
    <source>
        <dbReference type="Proteomes" id="UP001054945"/>
    </source>
</evidence>
<sequence>MNKISVHPRLSHTSDSAFKVLCSHLSNFIKIIQIPNARKMIHGRSTSPHSRCFVPIFHKFQNIIAEIISIRPILIYFASVRKESASNGKRTSIIQMVLQRGTERAF</sequence>
<accession>A0AAV4WB40</accession>
<evidence type="ECO:0000313" key="1">
    <source>
        <dbReference type="EMBL" id="GIY79453.1"/>
    </source>
</evidence>
<dbReference type="Proteomes" id="UP001054945">
    <property type="component" value="Unassembled WGS sequence"/>
</dbReference>